<dbReference type="SUPFAM" id="SSF49899">
    <property type="entry name" value="Concanavalin A-like lectins/glucanases"/>
    <property type="match status" value="1"/>
</dbReference>
<dbReference type="InterPro" id="IPR036383">
    <property type="entry name" value="TSP1_rpt_sf"/>
</dbReference>
<keyword evidence="5 9" id="KW-0482">Metalloprotease</keyword>
<feature type="chain" id="PRO_5035953480" description="Metalloendopeptidase" evidence="10">
    <location>
        <begin position="22"/>
        <end position="747"/>
    </location>
</feature>
<accession>A0A818IX98</accession>
<keyword evidence="10" id="KW-0732">Signal</keyword>
<feature type="domain" description="CUB" evidence="12">
    <location>
        <begin position="628"/>
        <end position="746"/>
    </location>
</feature>
<keyword evidence="3 9" id="KW-0378">Hydrolase</keyword>
<keyword evidence="2 9" id="KW-0479">Metal-binding</keyword>
<evidence type="ECO:0000256" key="6">
    <source>
        <dbReference type="ARBA" id="ARBA00023157"/>
    </source>
</evidence>
<proteinExistence type="predicted"/>
<dbReference type="SUPFAM" id="SSF82895">
    <property type="entry name" value="TSP-1 type 1 repeat"/>
    <property type="match status" value="1"/>
</dbReference>
<evidence type="ECO:0000256" key="9">
    <source>
        <dbReference type="PROSITE-ProRule" id="PRU01211"/>
    </source>
</evidence>
<organism evidence="15 17">
    <name type="scientific">Rotaria sordida</name>
    <dbReference type="NCBI Taxonomy" id="392033"/>
    <lineage>
        <taxon>Eukaryota</taxon>
        <taxon>Metazoa</taxon>
        <taxon>Spiralia</taxon>
        <taxon>Gnathifera</taxon>
        <taxon>Rotifera</taxon>
        <taxon>Eurotatoria</taxon>
        <taxon>Bdelloidea</taxon>
        <taxon>Philodinida</taxon>
        <taxon>Philodinidae</taxon>
        <taxon>Rotaria</taxon>
    </lineage>
</organism>
<feature type="binding site" evidence="9">
    <location>
        <position position="209"/>
    </location>
    <ligand>
        <name>Zn(2+)</name>
        <dbReference type="ChEBI" id="CHEBI:29105"/>
        <note>catalytic</note>
    </ligand>
</feature>
<sequence>MKLKLLCQDLIFLIYLTFIQCENQEQYMKIMRRTTSQFGHHVIQKGRIISKPIIQPRPVDQVQMSESQSNNKNQHKPKYFTNGDILFPSDEIQFFRSKRFKRKIIDETNIFGLSNRWPHGIVPYEFISGIDYRVQQNVLNAIQHWHERTCIRFEPYNPSRHWNIGAKIIIEDTGTGCATFVGYRPSSNGFLSSYSLYLPLHCPLGSAIHELGHVIGFYHEMARADRDQEIDIHFHLMSTNEATQYVIMTRSIHDYYSQPYDLGSIMHYYPTDLMVARDSRRTFLMGQRVALSYLDSKLANLGYYCGDVCNPKPICENEGYVNQYCKCTCPDGFYGDQCNLLQGYLATPWHVSENNLHFNSIEKEKPQTMPISLLKTLASDTSTNNGVRWLEWSDWSNCSESCGSSVRVRTRLCSNTVIDGNSEPCSSLRGNSFEIESCRHPGCKQADIIMSCTFDLADELCPIKIHNNWQIQDGMQADQTRPIYDHTIGDGKYLVIIGTTDQFNDSQKFQLGPFTHSKSSDENNHCLQFWYSIYGQGIGRVTIVYNKTNNYQNEYLFTFNWKDQDKNWKQIERTISNVYDYNLIFAYESITSEYNYIAIDDISIINGACVPKKVNNQRRKRRQINPGCSRVIDLTTTYTIASITSPNYPNLYPTNAQCYYYIRAPQSYRVILQFTDFNIPTYNRNSCDDSVEIRYYHLGQPGPTYCGTGANSNNLQFVSSKNYIMIVFRSDQNTAGRGFRAQAILAQ</sequence>
<evidence type="ECO:0000313" key="16">
    <source>
        <dbReference type="EMBL" id="CAF3579242.1"/>
    </source>
</evidence>
<dbReference type="Gene3D" id="2.60.120.290">
    <property type="entry name" value="Spermadhesin, CUB domain"/>
    <property type="match status" value="1"/>
</dbReference>
<evidence type="ECO:0000256" key="7">
    <source>
        <dbReference type="ARBA" id="ARBA00023180"/>
    </source>
</evidence>
<feature type="binding site" evidence="9">
    <location>
        <position position="219"/>
    </location>
    <ligand>
        <name>Zn(2+)</name>
        <dbReference type="ChEBI" id="CHEBI:29105"/>
        <note>catalytic</note>
    </ligand>
</feature>
<comment type="caution">
    <text evidence="8">Lacks conserved residue(s) required for the propagation of feature annotation.</text>
</comment>
<dbReference type="GO" id="GO:0016020">
    <property type="term" value="C:membrane"/>
    <property type="evidence" value="ECO:0007669"/>
    <property type="project" value="InterPro"/>
</dbReference>
<keyword evidence="6 9" id="KW-1015">Disulfide bond</keyword>
<feature type="signal peptide" evidence="10">
    <location>
        <begin position="1"/>
        <end position="21"/>
    </location>
</feature>
<dbReference type="SUPFAM" id="SSF55486">
    <property type="entry name" value="Metalloproteases ('zincins'), catalytic domain"/>
    <property type="match status" value="1"/>
</dbReference>
<dbReference type="Gene3D" id="2.60.120.200">
    <property type="match status" value="1"/>
</dbReference>
<protein>
    <recommendedName>
        <fullName evidence="10">Metalloendopeptidase</fullName>
        <ecNumber evidence="10">3.4.24.-</ecNumber>
    </recommendedName>
</protein>
<dbReference type="InterPro" id="IPR000998">
    <property type="entry name" value="MAM_dom"/>
</dbReference>
<dbReference type="InterPro" id="IPR035914">
    <property type="entry name" value="Sperma_CUB_dom_sf"/>
</dbReference>
<feature type="active site" evidence="9">
    <location>
        <position position="210"/>
    </location>
</feature>
<evidence type="ECO:0000313" key="15">
    <source>
        <dbReference type="EMBL" id="CAF3532706.1"/>
    </source>
</evidence>
<dbReference type="Proteomes" id="UP000663823">
    <property type="component" value="Unassembled WGS sequence"/>
</dbReference>
<comment type="cofactor">
    <cofactor evidence="9 10">
        <name>Zn(2+)</name>
        <dbReference type="ChEBI" id="CHEBI:29105"/>
    </cofactor>
    <text evidence="9 10">Binds 1 zinc ion per subunit.</text>
</comment>
<dbReference type="SUPFAM" id="SSF49854">
    <property type="entry name" value="Spermadhesin, CUB domain"/>
    <property type="match status" value="1"/>
</dbReference>
<name>A0A818IX98_9BILA</name>
<dbReference type="GO" id="GO:0008270">
    <property type="term" value="F:zinc ion binding"/>
    <property type="evidence" value="ECO:0007669"/>
    <property type="project" value="UniProtKB-UniRule"/>
</dbReference>
<evidence type="ECO:0000256" key="1">
    <source>
        <dbReference type="ARBA" id="ARBA00022670"/>
    </source>
</evidence>
<dbReference type="GO" id="GO:0004222">
    <property type="term" value="F:metalloendopeptidase activity"/>
    <property type="evidence" value="ECO:0007669"/>
    <property type="project" value="UniProtKB-UniRule"/>
</dbReference>
<dbReference type="Pfam" id="PF01400">
    <property type="entry name" value="Astacin"/>
    <property type="match status" value="1"/>
</dbReference>
<gene>
    <name evidence="16" type="ORF">FNK824_LOCUS2344</name>
    <name evidence="15" type="ORF">OTI717_LOCUS3399</name>
</gene>
<dbReference type="Pfam" id="PF00090">
    <property type="entry name" value="TSP_1"/>
    <property type="match status" value="1"/>
</dbReference>
<dbReference type="SMART" id="SM00042">
    <property type="entry name" value="CUB"/>
    <property type="match status" value="1"/>
</dbReference>
<dbReference type="PANTHER" id="PTHR10127">
    <property type="entry name" value="DISCOIDIN, CUB, EGF, LAMININ , AND ZINC METALLOPROTEASE DOMAIN CONTAINING"/>
    <property type="match status" value="1"/>
</dbReference>
<dbReference type="PRINTS" id="PR00480">
    <property type="entry name" value="ASTACIN"/>
</dbReference>
<dbReference type="SMART" id="SM00235">
    <property type="entry name" value="ZnMc"/>
    <property type="match status" value="1"/>
</dbReference>
<feature type="compositionally biased region" description="Polar residues" evidence="11">
    <location>
        <begin position="62"/>
        <end position="72"/>
    </location>
</feature>
<evidence type="ECO:0000259" key="12">
    <source>
        <dbReference type="PROSITE" id="PS01180"/>
    </source>
</evidence>
<dbReference type="Gene3D" id="2.20.100.10">
    <property type="entry name" value="Thrombospondin type-1 (TSP1) repeat"/>
    <property type="match status" value="1"/>
</dbReference>
<dbReference type="PROSITE" id="PS50060">
    <property type="entry name" value="MAM_2"/>
    <property type="match status" value="1"/>
</dbReference>
<dbReference type="PANTHER" id="PTHR10127:SF802">
    <property type="entry name" value="ZINC METALLOPROTEINASE NAS-10"/>
    <property type="match status" value="1"/>
</dbReference>
<evidence type="ECO:0000256" key="4">
    <source>
        <dbReference type="ARBA" id="ARBA00022833"/>
    </source>
</evidence>
<dbReference type="Pfam" id="PF00629">
    <property type="entry name" value="MAM"/>
    <property type="match status" value="1"/>
</dbReference>
<feature type="domain" description="Peptidase M12A" evidence="14">
    <location>
        <begin position="102"/>
        <end position="306"/>
    </location>
</feature>
<dbReference type="InterPro" id="IPR024079">
    <property type="entry name" value="MetalloPept_cat_dom_sf"/>
</dbReference>
<dbReference type="SMART" id="SM00209">
    <property type="entry name" value="TSP1"/>
    <property type="match status" value="1"/>
</dbReference>
<evidence type="ECO:0000256" key="5">
    <source>
        <dbReference type="ARBA" id="ARBA00023049"/>
    </source>
</evidence>
<feature type="binding site" evidence="9">
    <location>
        <position position="213"/>
    </location>
    <ligand>
        <name>Zn(2+)</name>
        <dbReference type="ChEBI" id="CHEBI:29105"/>
        <note>catalytic</note>
    </ligand>
</feature>
<feature type="disulfide bond" evidence="9">
    <location>
        <begin position="150"/>
        <end position="305"/>
    </location>
</feature>
<feature type="region of interest" description="Disordered" evidence="11">
    <location>
        <begin position="60"/>
        <end position="79"/>
    </location>
</feature>
<keyword evidence="1 9" id="KW-0645">Protease</keyword>
<evidence type="ECO:0000256" key="3">
    <source>
        <dbReference type="ARBA" id="ARBA00022801"/>
    </source>
</evidence>
<dbReference type="EC" id="3.4.24.-" evidence="10"/>
<evidence type="ECO:0000256" key="10">
    <source>
        <dbReference type="RuleBase" id="RU361183"/>
    </source>
</evidence>
<dbReference type="AlphaFoldDB" id="A0A818IX98"/>
<dbReference type="EMBL" id="CAJOBE010000140">
    <property type="protein sequence ID" value="CAF3579242.1"/>
    <property type="molecule type" value="Genomic_DNA"/>
</dbReference>
<evidence type="ECO:0000313" key="17">
    <source>
        <dbReference type="Proteomes" id="UP000663823"/>
    </source>
</evidence>
<evidence type="ECO:0000256" key="8">
    <source>
        <dbReference type="PROSITE-ProRule" id="PRU00059"/>
    </source>
</evidence>
<evidence type="ECO:0000259" key="13">
    <source>
        <dbReference type="PROSITE" id="PS50060"/>
    </source>
</evidence>
<evidence type="ECO:0000256" key="2">
    <source>
        <dbReference type="ARBA" id="ARBA00022723"/>
    </source>
</evidence>
<dbReference type="InterPro" id="IPR000884">
    <property type="entry name" value="TSP1_rpt"/>
</dbReference>
<dbReference type="PROSITE" id="PS01186">
    <property type="entry name" value="EGF_2"/>
    <property type="match status" value="1"/>
</dbReference>
<dbReference type="EMBL" id="CAJOAX010000183">
    <property type="protein sequence ID" value="CAF3532706.1"/>
    <property type="molecule type" value="Genomic_DNA"/>
</dbReference>
<evidence type="ECO:0000256" key="11">
    <source>
        <dbReference type="SAM" id="MobiDB-lite"/>
    </source>
</evidence>
<comment type="caution">
    <text evidence="15">The sequence shown here is derived from an EMBL/GenBank/DDBJ whole genome shotgun (WGS) entry which is preliminary data.</text>
</comment>
<dbReference type="GO" id="GO:0006508">
    <property type="term" value="P:proteolysis"/>
    <property type="evidence" value="ECO:0007669"/>
    <property type="project" value="UniProtKB-KW"/>
</dbReference>
<keyword evidence="4 9" id="KW-0862">Zinc</keyword>
<reference evidence="15" key="1">
    <citation type="submission" date="2021-02" db="EMBL/GenBank/DDBJ databases">
        <authorList>
            <person name="Nowell W R."/>
        </authorList>
    </citation>
    <scope>NUCLEOTIDE SEQUENCE</scope>
</reference>
<dbReference type="InterPro" id="IPR006026">
    <property type="entry name" value="Peptidase_Metallo"/>
</dbReference>
<feature type="domain" description="MAM" evidence="13">
    <location>
        <begin position="450"/>
        <end position="611"/>
    </location>
</feature>
<dbReference type="Gene3D" id="3.40.390.10">
    <property type="entry name" value="Collagenase (Catalytic Domain)"/>
    <property type="match status" value="1"/>
</dbReference>
<dbReference type="Proteomes" id="UP000663874">
    <property type="component" value="Unassembled WGS sequence"/>
</dbReference>
<evidence type="ECO:0000259" key="14">
    <source>
        <dbReference type="PROSITE" id="PS51864"/>
    </source>
</evidence>
<dbReference type="InterPro" id="IPR000742">
    <property type="entry name" value="EGF"/>
</dbReference>
<keyword evidence="7" id="KW-0325">Glycoprotein</keyword>
<dbReference type="PROSITE" id="PS00022">
    <property type="entry name" value="EGF_1"/>
    <property type="match status" value="1"/>
</dbReference>
<dbReference type="InterPro" id="IPR001506">
    <property type="entry name" value="Peptidase_M12A"/>
</dbReference>
<dbReference type="SMART" id="SM00137">
    <property type="entry name" value="MAM"/>
    <property type="match status" value="1"/>
</dbReference>
<dbReference type="InterPro" id="IPR000859">
    <property type="entry name" value="CUB_dom"/>
</dbReference>
<dbReference type="Pfam" id="PF00431">
    <property type="entry name" value="CUB"/>
    <property type="match status" value="1"/>
</dbReference>
<dbReference type="CDD" id="cd00041">
    <property type="entry name" value="CUB"/>
    <property type="match status" value="1"/>
</dbReference>
<dbReference type="PROSITE" id="PS01180">
    <property type="entry name" value="CUB"/>
    <property type="match status" value="1"/>
</dbReference>
<dbReference type="PROSITE" id="PS51864">
    <property type="entry name" value="ASTACIN"/>
    <property type="match status" value="1"/>
</dbReference>
<dbReference type="InterPro" id="IPR013320">
    <property type="entry name" value="ConA-like_dom_sf"/>
</dbReference>
<dbReference type="PROSITE" id="PS50092">
    <property type="entry name" value="TSP1"/>
    <property type="match status" value="1"/>
</dbReference>